<protein>
    <submittedName>
        <fullName evidence="8">Unannotated protein</fullName>
    </submittedName>
</protein>
<dbReference type="InterPro" id="IPR020549">
    <property type="entry name" value="YbeY_CS"/>
</dbReference>
<dbReference type="HAMAP" id="MF_00009">
    <property type="entry name" value="Endoribonucl_YbeY"/>
    <property type="match status" value="1"/>
</dbReference>
<comment type="similarity">
    <text evidence="2">Belongs to the endoribonuclease YbeY family.</text>
</comment>
<gene>
    <name evidence="8" type="ORF">UFOPK1506_00535</name>
</gene>
<dbReference type="InterPro" id="IPR002036">
    <property type="entry name" value="YbeY"/>
</dbReference>
<dbReference type="AlphaFoldDB" id="A0A6J6CRB5"/>
<keyword evidence="4" id="KW-0479">Metal-binding</keyword>
<organism evidence="8">
    <name type="scientific">freshwater metagenome</name>
    <dbReference type="NCBI Taxonomy" id="449393"/>
    <lineage>
        <taxon>unclassified sequences</taxon>
        <taxon>metagenomes</taxon>
        <taxon>ecological metagenomes</taxon>
    </lineage>
</organism>
<keyword evidence="5" id="KW-0255">Endonuclease</keyword>
<comment type="cofactor">
    <cofactor evidence="1">
        <name>Zn(2+)</name>
        <dbReference type="ChEBI" id="CHEBI:29105"/>
    </cofactor>
</comment>
<evidence type="ECO:0000256" key="1">
    <source>
        <dbReference type="ARBA" id="ARBA00001947"/>
    </source>
</evidence>
<evidence type="ECO:0000256" key="4">
    <source>
        <dbReference type="ARBA" id="ARBA00022723"/>
    </source>
</evidence>
<keyword evidence="6" id="KW-0378">Hydrolase</keyword>
<dbReference type="GO" id="GO:0004519">
    <property type="term" value="F:endonuclease activity"/>
    <property type="evidence" value="ECO:0007669"/>
    <property type="project" value="UniProtKB-KW"/>
</dbReference>
<accession>A0A6J6CRB5</accession>
<dbReference type="PROSITE" id="PS01306">
    <property type="entry name" value="UPF0054"/>
    <property type="match status" value="1"/>
</dbReference>
<dbReference type="PANTHER" id="PTHR46986">
    <property type="entry name" value="ENDORIBONUCLEASE YBEY, CHLOROPLASTIC"/>
    <property type="match status" value="1"/>
</dbReference>
<dbReference type="Gene3D" id="3.40.390.30">
    <property type="entry name" value="Metalloproteases ('zincins'), catalytic domain"/>
    <property type="match status" value="1"/>
</dbReference>
<dbReference type="EMBL" id="CAEZSV010000076">
    <property type="protein sequence ID" value="CAB4552398.1"/>
    <property type="molecule type" value="Genomic_DNA"/>
</dbReference>
<dbReference type="GO" id="GO:0004222">
    <property type="term" value="F:metalloendopeptidase activity"/>
    <property type="evidence" value="ECO:0007669"/>
    <property type="project" value="InterPro"/>
</dbReference>
<evidence type="ECO:0000256" key="3">
    <source>
        <dbReference type="ARBA" id="ARBA00022722"/>
    </source>
</evidence>
<name>A0A6J6CRB5_9ZZZZ</name>
<keyword evidence="7" id="KW-0862">Zinc</keyword>
<evidence type="ECO:0000256" key="7">
    <source>
        <dbReference type="ARBA" id="ARBA00022833"/>
    </source>
</evidence>
<evidence type="ECO:0000256" key="5">
    <source>
        <dbReference type="ARBA" id="ARBA00022759"/>
    </source>
</evidence>
<sequence length="149" mass="16850">MPILFENETEFECPESELLSLAAYALTFMKIDDRAELSILAVNEDEMERLHMEWMDEEGPTDVLSFPIDQLRPGQPLAEGEGTLGDVVLCPAVAQRQAEVAAHGTIDELQILLVHGILHLMGFDHAEKTEEIEMFTLQTQIISEWKRAR</sequence>
<evidence type="ECO:0000256" key="2">
    <source>
        <dbReference type="ARBA" id="ARBA00010875"/>
    </source>
</evidence>
<evidence type="ECO:0000256" key="6">
    <source>
        <dbReference type="ARBA" id="ARBA00022801"/>
    </source>
</evidence>
<dbReference type="GO" id="GO:0006364">
    <property type="term" value="P:rRNA processing"/>
    <property type="evidence" value="ECO:0007669"/>
    <property type="project" value="InterPro"/>
</dbReference>
<proteinExistence type="inferred from homology"/>
<dbReference type="Pfam" id="PF02130">
    <property type="entry name" value="YbeY"/>
    <property type="match status" value="1"/>
</dbReference>
<evidence type="ECO:0000313" key="8">
    <source>
        <dbReference type="EMBL" id="CAB4552398.1"/>
    </source>
</evidence>
<dbReference type="GO" id="GO:0046872">
    <property type="term" value="F:metal ion binding"/>
    <property type="evidence" value="ECO:0007669"/>
    <property type="project" value="UniProtKB-KW"/>
</dbReference>
<dbReference type="InterPro" id="IPR023091">
    <property type="entry name" value="MetalPrtase_cat_dom_sf_prd"/>
</dbReference>
<keyword evidence="3" id="KW-0540">Nuclease</keyword>
<reference evidence="8" key="1">
    <citation type="submission" date="2020-05" db="EMBL/GenBank/DDBJ databases">
        <authorList>
            <person name="Chiriac C."/>
            <person name="Salcher M."/>
            <person name="Ghai R."/>
            <person name="Kavagutti S V."/>
        </authorList>
    </citation>
    <scope>NUCLEOTIDE SEQUENCE</scope>
</reference>
<dbReference type="PANTHER" id="PTHR46986:SF1">
    <property type="entry name" value="ENDORIBONUCLEASE YBEY, CHLOROPLASTIC"/>
    <property type="match status" value="1"/>
</dbReference>
<dbReference type="SUPFAM" id="SSF55486">
    <property type="entry name" value="Metalloproteases ('zincins'), catalytic domain"/>
    <property type="match status" value="1"/>
</dbReference>
<dbReference type="NCBIfam" id="TIGR00043">
    <property type="entry name" value="rRNA maturation RNase YbeY"/>
    <property type="match status" value="1"/>
</dbReference>